<protein>
    <submittedName>
        <fullName evidence="2">DUF1559 domain-containing protein</fullName>
    </submittedName>
</protein>
<organism evidence="2">
    <name type="scientific">Singulisphaera sp. Ch08</name>
    <dbReference type="NCBI Taxonomy" id="3120278"/>
    <lineage>
        <taxon>Bacteria</taxon>
        <taxon>Pseudomonadati</taxon>
        <taxon>Planctomycetota</taxon>
        <taxon>Planctomycetia</taxon>
        <taxon>Isosphaerales</taxon>
        <taxon>Isosphaeraceae</taxon>
        <taxon>Singulisphaera</taxon>
    </lineage>
</organism>
<dbReference type="NCBIfam" id="TIGR02532">
    <property type="entry name" value="IV_pilin_GFxxxE"/>
    <property type="match status" value="1"/>
</dbReference>
<dbReference type="AlphaFoldDB" id="A0AAU7C6E8"/>
<sequence length="338" mass="35682">MRRSGARAFTLIELLVVIAIIAVLIALLLPAVQAAREAARRIQCTNNLKQLGLALANYEGTQSVLPPSVVVAKNGTGFWSNGWSVQARLLPYIEQASSFNSINFTFAYSVPDNTTVARLTIAGFICPSEVRPEPKTSTTNTSQYGVANYNWNVGDWYVFGGIGASGNRGAFGANRSRRLADFTDGLSNTVVSSEVKTYQGVLTSCTIASVLEPNMIPSPNADPFSAVPEYTSGCTLKLTAHAEWVDGAALETGFTTAWPPNKVIKGGSSTVDVDLVGVGEKSGGPTYAAITSRSYHPGGVNSLFGDGSVRFMKSTVNGTTWRALGSVGSGEVISADSY</sequence>
<dbReference type="InterPro" id="IPR027558">
    <property type="entry name" value="Pre_pil_HX9DG_C"/>
</dbReference>
<gene>
    <name evidence="2" type="ORF">V5E97_20360</name>
</gene>
<evidence type="ECO:0000313" key="2">
    <source>
        <dbReference type="EMBL" id="XBH00710.1"/>
    </source>
</evidence>
<dbReference type="PANTHER" id="PTHR30093">
    <property type="entry name" value="GENERAL SECRETION PATHWAY PROTEIN G"/>
    <property type="match status" value="1"/>
</dbReference>
<dbReference type="Pfam" id="PF07963">
    <property type="entry name" value="N_methyl"/>
    <property type="match status" value="1"/>
</dbReference>
<dbReference type="NCBIfam" id="TIGR04294">
    <property type="entry name" value="pre_pil_HX9DG"/>
    <property type="match status" value="1"/>
</dbReference>
<dbReference type="PANTHER" id="PTHR30093:SF2">
    <property type="entry name" value="TYPE II SECRETION SYSTEM PROTEIN H"/>
    <property type="match status" value="1"/>
</dbReference>
<dbReference type="Pfam" id="PF07596">
    <property type="entry name" value="SBP_bac_10"/>
    <property type="match status" value="1"/>
</dbReference>
<dbReference type="InterPro" id="IPR011453">
    <property type="entry name" value="DUF1559"/>
</dbReference>
<dbReference type="InterPro" id="IPR045584">
    <property type="entry name" value="Pilin-like"/>
</dbReference>
<name>A0AAU7C6E8_9BACT</name>
<accession>A0AAU7C6E8</accession>
<dbReference type="EMBL" id="CP155447">
    <property type="protein sequence ID" value="XBH00710.1"/>
    <property type="molecule type" value="Genomic_DNA"/>
</dbReference>
<dbReference type="RefSeq" id="WP_406693379.1">
    <property type="nucleotide sequence ID" value="NZ_CP155447.1"/>
</dbReference>
<feature type="domain" description="DUF1559" evidence="1">
    <location>
        <begin position="33"/>
        <end position="317"/>
    </location>
</feature>
<dbReference type="InterPro" id="IPR012902">
    <property type="entry name" value="N_methyl_site"/>
</dbReference>
<dbReference type="Gene3D" id="3.30.700.10">
    <property type="entry name" value="Glycoprotein, Type 4 Pilin"/>
    <property type="match status" value="1"/>
</dbReference>
<dbReference type="SUPFAM" id="SSF54523">
    <property type="entry name" value="Pili subunits"/>
    <property type="match status" value="1"/>
</dbReference>
<proteinExistence type="predicted"/>
<evidence type="ECO:0000259" key="1">
    <source>
        <dbReference type="Pfam" id="PF07596"/>
    </source>
</evidence>
<reference evidence="2" key="1">
    <citation type="submission" date="2024-05" db="EMBL/GenBank/DDBJ databases">
        <title>Planctomycetes of the genus Singulisphaera possess chitinolytic capabilities.</title>
        <authorList>
            <person name="Ivanova A."/>
        </authorList>
    </citation>
    <scope>NUCLEOTIDE SEQUENCE</scope>
    <source>
        <strain evidence="2">Ch08T</strain>
    </source>
</reference>